<dbReference type="NCBIfam" id="TIGR02198">
    <property type="entry name" value="rfaE_dom_I"/>
    <property type="match status" value="1"/>
</dbReference>
<dbReference type="Proteomes" id="UP000070560">
    <property type="component" value="Chromosome"/>
</dbReference>
<feature type="region of interest" description="Cytidylyltransferase" evidence="10">
    <location>
        <begin position="402"/>
        <end position="543"/>
    </location>
</feature>
<dbReference type="NCBIfam" id="TIGR00125">
    <property type="entry name" value="cyt_tran_rel"/>
    <property type="match status" value="1"/>
</dbReference>
<evidence type="ECO:0000256" key="1">
    <source>
        <dbReference type="ARBA" id="ARBA00002319"/>
    </source>
</evidence>
<dbReference type="GO" id="GO:0005829">
    <property type="term" value="C:cytosol"/>
    <property type="evidence" value="ECO:0007669"/>
    <property type="project" value="TreeGrafter"/>
</dbReference>
<dbReference type="GO" id="GO:0097171">
    <property type="term" value="P:ADP-L-glycero-beta-D-manno-heptose biosynthetic process"/>
    <property type="evidence" value="ECO:0007669"/>
    <property type="project" value="UniProtKB-UniPathway"/>
</dbReference>
<dbReference type="InterPro" id="IPR029056">
    <property type="entry name" value="Ribokinase-like"/>
</dbReference>
<comment type="catalytic activity">
    <reaction evidence="10">
        <text>D-glycero-beta-D-manno-heptose 7-phosphate + ATP = D-glycero-beta-D-manno-heptose 1,7-bisphosphate + ADP + H(+)</text>
        <dbReference type="Rhea" id="RHEA:27473"/>
        <dbReference type="ChEBI" id="CHEBI:15378"/>
        <dbReference type="ChEBI" id="CHEBI:30616"/>
        <dbReference type="ChEBI" id="CHEBI:60204"/>
        <dbReference type="ChEBI" id="CHEBI:60208"/>
        <dbReference type="ChEBI" id="CHEBI:456216"/>
        <dbReference type="EC" id="2.7.1.167"/>
    </reaction>
</comment>
<reference evidence="13 14" key="1">
    <citation type="submission" date="2015-10" db="EMBL/GenBank/DDBJ databases">
        <title>Candidatus Desulfofervidus auxilii, a hydrogenotrophic sulfate-reducing bacterium involved in the thermophilic anaerobic oxidation of methane.</title>
        <authorList>
            <person name="Krukenberg V."/>
            <person name="Richter M."/>
            <person name="Wegener G."/>
        </authorList>
    </citation>
    <scope>NUCLEOTIDE SEQUENCE [LARGE SCALE GENOMIC DNA]</scope>
    <source>
        <strain evidence="13 14">HS1</strain>
    </source>
</reference>
<dbReference type="GO" id="GO:0016773">
    <property type="term" value="F:phosphotransferase activity, alcohol group as acceptor"/>
    <property type="evidence" value="ECO:0007669"/>
    <property type="project" value="InterPro"/>
</dbReference>
<dbReference type="EC" id="2.7.7.70" evidence="10"/>
<dbReference type="GO" id="GO:0005524">
    <property type="term" value="F:ATP binding"/>
    <property type="evidence" value="ECO:0007669"/>
    <property type="project" value="UniProtKB-UniRule"/>
</dbReference>
<keyword evidence="9 10" id="KW-0119">Carbohydrate metabolism</keyword>
<sequence>MKVCKDCLHFGNEFKGFCRLTNTCVGSLYSCDSWKPSLETIKHIRPVFLFNSVTLDLDKVIKAIYDFSNHSVLVIGDIMLDEYIFGSVDRISPEAPIPVLDVKRKTHTLGGAANVVNNLVALGAKVYIAGVMGNDATGECLKSEFKKLDIATNGIFCDPNRPTTKKTRIIALGHQMIRMDYESRNEIDRNLEDKIINYFKDVFPVCDIVLISDYAKGVVTNRILNEVITTCKNYKPVLIDPKGKDFKKYKGATGITPNSKEASIASNCEDVDLAGKKLLDELKLSAVFITKGKKGISLFEKEKLPVNIPAMAREVYDVSGAGDTVLSTLGLGIVSGLTYPESVVLANIAAGMVVGKFGTSTISQAELLDNIVGIVPPSKIKKRRELKQVIDYLKTQGKKIVFTNGCFDLLHIGHIHFLKESKKLGDILIVALDSDESVRNIKGNGRPVINQIERAQILSALDCVDYVTIFSSKELNFLLKELRPDILTKGSNYRKEQIIESEIIESFGGKLVLIPITKGVSSSKIIHNIINNYSAYSNTGLHC</sequence>
<dbReference type="UniPathway" id="UPA00356">
    <property type="reaction ID" value="UER00437"/>
</dbReference>
<dbReference type="Gene3D" id="3.40.50.620">
    <property type="entry name" value="HUPs"/>
    <property type="match status" value="1"/>
</dbReference>
<keyword evidence="5 10" id="KW-0547">Nucleotide-binding</keyword>
<dbReference type="InterPro" id="IPR014729">
    <property type="entry name" value="Rossmann-like_a/b/a_fold"/>
</dbReference>
<dbReference type="RefSeq" id="WP_066060980.1">
    <property type="nucleotide sequence ID" value="NZ_CP013015.1"/>
</dbReference>
<comment type="function">
    <text evidence="1 10">Catalyzes the phosphorylation of D-glycero-D-manno-heptose 7-phosphate at the C-1 position to selectively form D-glycero-beta-D-manno-heptose-1,7-bisphosphate.</text>
</comment>
<keyword evidence="8 10" id="KW-0511">Multifunctional enzyme</keyword>
<evidence type="ECO:0000256" key="2">
    <source>
        <dbReference type="ARBA" id="ARBA00003753"/>
    </source>
</evidence>
<comment type="catalytic activity">
    <reaction evidence="10">
        <text>D-glycero-beta-D-manno-heptose 1-phosphate + ATP + H(+) = ADP-D-glycero-beta-D-manno-heptose + diphosphate</text>
        <dbReference type="Rhea" id="RHEA:27465"/>
        <dbReference type="ChEBI" id="CHEBI:15378"/>
        <dbReference type="ChEBI" id="CHEBI:30616"/>
        <dbReference type="ChEBI" id="CHEBI:33019"/>
        <dbReference type="ChEBI" id="CHEBI:59967"/>
        <dbReference type="ChEBI" id="CHEBI:61593"/>
        <dbReference type="EC" id="2.7.7.70"/>
    </reaction>
</comment>
<evidence type="ECO:0000313" key="13">
    <source>
        <dbReference type="EMBL" id="AMM40502.1"/>
    </source>
</evidence>
<evidence type="ECO:0000256" key="9">
    <source>
        <dbReference type="ARBA" id="ARBA00023277"/>
    </source>
</evidence>
<comment type="subunit">
    <text evidence="10">Homodimer.</text>
</comment>
<evidence type="ECO:0000256" key="10">
    <source>
        <dbReference type="HAMAP-Rule" id="MF_01603"/>
    </source>
</evidence>
<protein>
    <recommendedName>
        <fullName evidence="10">Bifunctional protein HldE</fullName>
    </recommendedName>
    <domain>
        <recommendedName>
            <fullName evidence="10">D-beta-D-heptose 7-phosphate kinase</fullName>
            <ecNumber evidence="10">2.7.1.167</ecNumber>
        </recommendedName>
        <alternativeName>
            <fullName evidence="10">D-beta-D-heptose 7-phosphotransferase</fullName>
        </alternativeName>
        <alternativeName>
            <fullName evidence="10">D-glycero-beta-D-manno-heptose-7-phosphate kinase</fullName>
        </alternativeName>
    </domain>
    <domain>
        <recommendedName>
            <fullName evidence="10">D-beta-D-heptose 1-phosphate adenylyltransferase</fullName>
            <ecNumber evidence="10">2.7.7.70</ecNumber>
        </recommendedName>
        <alternativeName>
            <fullName evidence="10">D-glycero-beta-D-manno-heptose 1-phosphate adenylyltransferase</fullName>
        </alternativeName>
    </domain>
</protein>
<evidence type="ECO:0000259" key="12">
    <source>
        <dbReference type="Pfam" id="PF01467"/>
    </source>
</evidence>
<evidence type="ECO:0000256" key="8">
    <source>
        <dbReference type="ARBA" id="ARBA00023268"/>
    </source>
</evidence>
<dbReference type="CDD" id="cd01172">
    <property type="entry name" value="RfaE_like"/>
    <property type="match status" value="1"/>
</dbReference>
<dbReference type="AlphaFoldDB" id="A0A7U4QJH5"/>
<keyword evidence="3 10" id="KW-0808">Transferase</keyword>
<evidence type="ECO:0000256" key="5">
    <source>
        <dbReference type="ARBA" id="ARBA00022741"/>
    </source>
</evidence>
<dbReference type="Pfam" id="PF01467">
    <property type="entry name" value="CTP_transf_like"/>
    <property type="match status" value="1"/>
</dbReference>
<dbReference type="PANTHER" id="PTHR46969">
    <property type="entry name" value="BIFUNCTIONAL PROTEIN HLDE"/>
    <property type="match status" value="1"/>
</dbReference>
<comment type="similarity">
    <text evidence="10">In the C-terminal section; belongs to the cytidylyltransferase family.</text>
</comment>
<dbReference type="GO" id="GO:0033785">
    <property type="term" value="F:heptose 7-phosphate kinase activity"/>
    <property type="evidence" value="ECO:0007669"/>
    <property type="project" value="UniProtKB-UniRule"/>
</dbReference>
<dbReference type="EC" id="2.7.1.167" evidence="10"/>
<keyword evidence="4 10" id="KW-0548">Nucleotidyltransferase</keyword>
<dbReference type="FunFam" id="3.40.1190.20:FF:000002">
    <property type="entry name" value="Bifunctional protein HldE"/>
    <property type="match status" value="1"/>
</dbReference>
<comment type="function">
    <text evidence="2 10">Catalyzes the ADP transfer from ATP to D-glycero-beta-D-manno-heptose 1-phosphate, yielding ADP-D-glycero-beta-D-manno-heptose.</text>
</comment>
<dbReference type="HAMAP" id="MF_01603">
    <property type="entry name" value="HldE"/>
    <property type="match status" value="1"/>
</dbReference>
<comment type="pathway">
    <text evidence="10">Nucleotide-sugar biosynthesis; ADP-L-glycero-beta-D-manno-heptose biosynthesis; ADP-L-glycero-beta-D-manno-heptose from D-glycero-beta-D-manno-heptose 7-phosphate: step 3/4.</text>
</comment>
<dbReference type="KEGG" id="daw:HS1_000697"/>
<comment type="pathway">
    <text evidence="10">Nucleotide-sugar biosynthesis; ADP-L-glycero-beta-D-manno-heptose biosynthesis; ADP-L-glycero-beta-D-manno-heptose from D-glycero-beta-D-manno-heptose 7-phosphate: step 1/4.</text>
</comment>
<evidence type="ECO:0000256" key="3">
    <source>
        <dbReference type="ARBA" id="ARBA00022679"/>
    </source>
</evidence>
<evidence type="ECO:0000259" key="11">
    <source>
        <dbReference type="Pfam" id="PF00294"/>
    </source>
</evidence>
<feature type="binding site" evidence="10">
    <location>
        <begin position="258"/>
        <end position="261"/>
    </location>
    <ligand>
        <name>ATP</name>
        <dbReference type="ChEBI" id="CHEBI:30616"/>
    </ligand>
</feature>
<dbReference type="PROSITE" id="PS51257">
    <property type="entry name" value="PROKAR_LIPOPROTEIN"/>
    <property type="match status" value="1"/>
</dbReference>
<name>A0A7U4QJH5_DESA2</name>
<dbReference type="InterPro" id="IPR011913">
    <property type="entry name" value="RfaE_dom_I"/>
</dbReference>
<keyword evidence="14" id="KW-1185">Reference proteome</keyword>
<dbReference type="EMBL" id="CP013015">
    <property type="protein sequence ID" value="AMM40502.1"/>
    <property type="molecule type" value="Genomic_DNA"/>
</dbReference>
<dbReference type="InterPro" id="IPR023030">
    <property type="entry name" value="Bifunc_HldE"/>
</dbReference>
<accession>A0A7U4QJH5</accession>
<keyword evidence="7 10" id="KW-0067">ATP-binding</keyword>
<evidence type="ECO:0000256" key="6">
    <source>
        <dbReference type="ARBA" id="ARBA00022777"/>
    </source>
</evidence>
<dbReference type="GO" id="GO:0033786">
    <property type="term" value="F:heptose-1-phosphate adenylyltransferase activity"/>
    <property type="evidence" value="ECO:0007669"/>
    <property type="project" value="UniProtKB-UniRule"/>
</dbReference>
<dbReference type="Gene3D" id="3.40.1190.20">
    <property type="match status" value="1"/>
</dbReference>
<feature type="domain" description="Carbohydrate kinase PfkB" evidence="11">
    <location>
        <begin position="70"/>
        <end position="362"/>
    </location>
</feature>
<feature type="active site" evidence="10">
    <location>
        <position position="323"/>
    </location>
</feature>
<dbReference type="SUPFAM" id="SSF52374">
    <property type="entry name" value="Nucleotidylyl transferase"/>
    <property type="match status" value="1"/>
</dbReference>
<dbReference type="Pfam" id="PF00294">
    <property type="entry name" value="PfkB"/>
    <property type="match status" value="1"/>
</dbReference>
<dbReference type="SUPFAM" id="SSF53613">
    <property type="entry name" value="Ribokinase-like"/>
    <property type="match status" value="1"/>
</dbReference>
<dbReference type="InterPro" id="IPR011611">
    <property type="entry name" value="PfkB_dom"/>
</dbReference>
<evidence type="ECO:0000256" key="7">
    <source>
        <dbReference type="ARBA" id="ARBA00022840"/>
    </source>
</evidence>
<evidence type="ECO:0000313" key="14">
    <source>
        <dbReference type="Proteomes" id="UP000070560"/>
    </source>
</evidence>
<keyword evidence="6 10" id="KW-0418">Kinase</keyword>
<proteinExistence type="inferred from homology"/>
<organism evidence="13 14">
    <name type="scientific">Desulfofervidus auxilii</name>
    <dbReference type="NCBI Taxonomy" id="1621989"/>
    <lineage>
        <taxon>Bacteria</taxon>
        <taxon>Pseudomonadati</taxon>
        <taxon>Thermodesulfobacteriota</taxon>
        <taxon>Candidatus Desulfofervidia</taxon>
        <taxon>Candidatus Desulfofervidales</taxon>
        <taxon>Candidatus Desulfofervidaceae</taxon>
        <taxon>Candidatus Desulfofervidus</taxon>
    </lineage>
</organism>
<evidence type="ECO:0000256" key="4">
    <source>
        <dbReference type="ARBA" id="ARBA00022695"/>
    </source>
</evidence>
<comment type="similarity">
    <text evidence="10">In the N-terminal section; belongs to the carbohydrate kinase PfkB family.</text>
</comment>
<dbReference type="PANTHER" id="PTHR46969:SF1">
    <property type="entry name" value="BIFUNCTIONAL PROTEIN HLDE"/>
    <property type="match status" value="1"/>
</dbReference>
<feature type="region of interest" description="Ribokinase" evidence="10">
    <location>
        <begin position="1"/>
        <end position="373"/>
    </location>
</feature>
<gene>
    <name evidence="10" type="primary">hldE</name>
    <name evidence="13" type="ORF">HS1_000697</name>
</gene>
<feature type="domain" description="Cytidyltransferase-like" evidence="12">
    <location>
        <begin position="402"/>
        <end position="527"/>
    </location>
</feature>
<dbReference type="InterPro" id="IPR004821">
    <property type="entry name" value="Cyt_trans-like"/>
</dbReference>
<dbReference type="OrthoDB" id="9802794at2"/>